<dbReference type="PANTHER" id="PTHR35889">
    <property type="entry name" value="CYCLOINULO-OLIGOSACCHARIDE FRUCTANOTRANSFERASE-RELATED"/>
    <property type="match status" value="1"/>
</dbReference>
<dbReference type="Pfam" id="PF07583">
    <property type="entry name" value="PSCyt2"/>
    <property type="match status" value="1"/>
</dbReference>
<proteinExistence type="predicted"/>
<feature type="transmembrane region" description="Helical" evidence="5">
    <location>
        <begin position="72"/>
        <end position="95"/>
    </location>
</feature>
<evidence type="ECO:0000256" key="4">
    <source>
        <dbReference type="PROSITE-ProRule" id="PRU00433"/>
    </source>
</evidence>
<keyword evidence="5" id="KW-0812">Transmembrane</keyword>
<dbReference type="Gene3D" id="1.10.760.10">
    <property type="entry name" value="Cytochrome c-like domain"/>
    <property type="match status" value="1"/>
</dbReference>
<keyword evidence="1 4" id="KW-0349">Heme</keyword>
<dbReference type="Proteomes" id="UP001501207">
    <property type="component" value="Unassembled WGS sequence"/>
</dbReference>
<evidence type="ECO:0000313" key="7">
    <source>
        <dbReference type="EMBL" id="GAA4314124.1"/>
    </source>
</evidence>
<comment type="caution">
    <text evidence="7">The sequence shown here is derived from an EMBL/GenBank/DDBJ whole genome shotgun (WGS) entry which is preliminary data.</text>
</comment>
<keyword evidence="3 4" id="KW-0408">Iron</keyword>
<dbReference type="InterPro" id="IPR011429">
    <property type="entry name" value="Cyt_c_Planctomycete-type"/>
</dbReference>
<feature type="domain" description="Cytochrome c" evidence="6">
    <location>
        <begin position="171"/>
        <end position="286"/>
    </location>
</feature>
<organism evidence="7 8">
    <name type="scientific">Compostibacter hankyongensis</name>
    <dbReference type="NCBI Taxonomy" id="1007089"/>
    <lineage>
        <taxon>Bacteria</taxon>
        <taxon>Pseudomonadati</taxon>
        <taxon>Bacteroidota</taxon>
        <taxon>Chitinophagia</taxon>
        <taxon>Chitinophagales</taxon>
        <taxon>Chitinophagaceae</taxon>
        <taxon>Compostibacter</taxon>
    </lineage>
</organism>
<evidence type="ECO:0000259" key="6">
    <source>
        <dbReference type="PROSITE" id="PS51007"/>
    </source>
</evidence>
<dbReference type="InterPro" id="IPR009056">
    <property type="entry name" value="Cyt_c-like_dom"/>
</dbReference>
<dbReference type="EMBL" id="BAABFN010000006">
    <property type="protein sequence ID" value="GAA4314124.1"/>
    <property type="molecule type" value="Genomic_DNA"/>
</dbReference>
<dbReference type="PROSITE" id="PS51007">
    <property type="entry name" value="CYTC"/>
    <property type="match status" value="1"/>
</dbReference>
<evidence type="ECO:0000256" key="2">
    <source>
        <dbReference type="ARBA" id="ARBA00022723"/>
    </source>
</evidence>
<feature type="transmembrane region" description="Helical" evidence="5">
    <location>
        <begin position="42"/>
        <end position="60"/>
    </location>
</feature>
<keyword evidence="5" id="KW-0472">Membrane</keyword>
<gene>
    <name evidence="7" type="ORF">GCM10023143_24800</name>
</gene>
<dbReference type="Pfam" id="PF07635">
    <property type="entry name" value="PSCyt1"/>
    <property type="match status" value="1"/>
</dbReference>
<dbReference type="InterPro" id="IPR019251">
    <property type="entry name" value="DUF2231_TM"/>
</dbReference>
<dbReference type="PANTHER" id="PTHR35889:SF3">
    <property type="entry name" value="F-BOX DOMAIN-CONTAINING PROTEIN"/>
    <property type="match status" value="1"/>
</dbReference>
<accession>A0ABP8FZE1</accession>
<dbReference type="InterPro" id="IPR011444">
    <property type="entry name" value="DUF1549"/>
</dbReference>
<keyword evidence="8" id="KW-1185">Reference proteome</keyword>
<protein>
    <recommendedName>
        <fullName evidence="6">Cytochrome c domain-containing protein</fullName>
    </recommendedName>
</protein>
<dbReference type="Pfam" id="PF09990">
    <property type="entry name" value="DUF2231"/>
    <property type="match status" value="1"/>
</dbReference>
<keyword evidence="5" id="KW-1133">Transmembrane helix</keyword>
<reference evidence="8" key="1">
    <citation type="journal article" date="2019" name="Int. J. Syst. Evol. Microbiol.">
        <title>The Global Catalogue of Microorganisms (GCM) 10K type strain sequencing project: providing services to taxonomists for standard genome sequencing and annotation.</title>
        <authorList>
            <consortium name="The Broad Institute Genomics Platform"/>
            <consortium name="The Broad Institute Genome Sequencing Center for Infectious Disease"/>
            <person name="Wu L."/>
            <person name="Ma J."/>
        </authorList>
    </citation>
    <scope>NUCLEOTIDE SEQUENCE [LARGE SCALE GENOMIC DNA]</scope>
    <source>
        <strain evidence="8">JCM 17664</strain>
    </source>
</reference>
<dbReference type="InterPro" id="IPR022655">
    <property type="entry name" value="DUF1553"/>
</dbReference>
<evidence type="ECO:0000256" key="1">
    <source>
        <dbReference type="ARBA" id="ARBA00022617"/>
    </source>
</evidence>
<evidence type="ECO:0000256" key="3">
    <source>
        <dbReference type="ARBA" id="ARBA00023004"/>
    </source>
</evidence>
<feature type="transmembrane region" description="Helical" evidence="5">
    <location>
        <begin position="136"/>
        <end position="155"/>
    </location>
</feature>
<dbReference type="Pfam" id="PF07587">
    <property type="entry name" value="PSD1"/>
    <property type="match status" value="1"/>
</dbReference>
<dbReference type="InterPro" id="IPR036909">
    <property type="entry name" value="Cyt_c-like_dom_sf"/>
</dbReference>
<name>A0ABP8FZE1_9BACT</name>
<dbReference type="RefSeq" id="WP_344979774.1">
    <property type="nucleotide sequence ID" value="NZ_BAABFN010000006.1"/>
</dbReference>
<sequence length="805" mass="89274">MSGLISLFVSLVIVSPAAGPGAKAAAGGHFWLWSFLGRLHPMIVHFPIGLLFVALLLDLLGGKQKSDQFRAAIRVLVFAGALSAVASVVFGLLLSNTDEYGGTTLSLHQWSGIATMVLALLTTWACIRHSPRLRRVLLCITVIGVTVAGHFGATLTHGEGYLSSVLPGGNAAPAAGKTLAMMSQNVPLNDTQVQELNLQVRTILAHNCTSCHGSAKVKGELRLDSKAMVMKGGKNGPVLVAGHPEKSELIRRVLLSRTDKKAMPAKGKGLTKEEIAVLQFWIKQGAPWPDGPQKSLFRLAELEPRNPPVPVATDKLTSPVDRFVNTYFQQHKISWKKPVDDRTYIRRVYLDVIGLLPPADSVDAFVKDTRPDKRGKLVSRLLARDEAYAEHWLTFWNDALRNDYTGTGYITGGRWDITKWLYTSLRDNKPYNIFVKELISPDKTSQGFIKGIRWRGTINSSQSTEMQAAQNVSQIFLGLNLKCASCHDSFISDWKLADAYAFANLFCDSTLEINRCDKPTGKMAGRRILFQELGTIDSSAGTKERLKQLAEFMTEPKDGRLYRTLVNRIWAQVMGRGIVAPVDMMDNVPWSQDLLDWLASDFTASGYDIKKLLYTILTSQTYQLPSVTMENENAIVAENFVFRGMLRRRLTAEQFSDAVSETIYPVYTDSAKVYRLLPEDVRTDKVPFTRASLVKNDAFQTALGRPNRETVATSRPSQSSLLQALELTNGTLFNTAMKLGADKWKKAYPDPEEMVKEVFRSTLGRAPTDKEQTVAMGVLGDAPTVANIQDFMWSVTLLPEFQLIY</sequence>
<keyword evidence="2 4" id="KW-0479">Metal-binding</keyword>
<feature type="transmembrane region" description="Helical" evidence="5">
    <location>
        <begin position="107"/>
        <end position="127"/>
    </location>
</feature>
<evidence type="ECO:0000313" key="8">
    <source>
        <dbReference type="Proteomes" id="UP001501207"/>
    </source>
</evidence>
<dbReference type="SUPFAM" id="SSF46626">
    <property type="entry name" value="Cytochrome c"/>
    <property type="match status" value="1"/>
</dbReference>
<evidence type="ECO:0000256" key="5">
    <source>
        <dbReference type="SAM" id="Phobius"/>
    </source>
</evidence>